<gene>
    <name evidence="2" type="ORF">RD792_000534</name>
</gene>
<name>A0ABR0DKY2_9LAMI</name>
<organism evidence="2 3">
    <name type="scientific">Penstemon davidsonii</name>
    <dbReference type="NCBI Taxonomy" id="160366"/>
    <lineage>
        <taxon>Eukaryota</taxon>
        <taxon>Viridiplantae</taxon>
        <taxon>Streptophyta</taxon>
        <taxon>Embryophyta</taxon>
        <taxon>Tracheophyta</taxon>
        <taxon>Spermatophyta</taxon>
        <taxon>Magnoliopsida</taxon>
        <taxon>eudicotyledons</taxon>
        <taxon>Gunneridae</taxon>
        <taxon>Pentapetalae</taxon>
        <taxon>asterids</taxon>
        <taxon>lamiids</taxon>
        <taxon>Lamiales</taxon>
        <taxon>Plantaginaceae</taxon>
        <taxon>Cheloneae</taxon>
        <taxon>Penstemon</taxon>
    </lineage>
</organism>
<reference evidence="2 3" key="1">
    <citation type="journal article" date="2023" name="bioRxiv">
        <title>Genome report: Whole genome sequence and annotation of Penstemon davidsonii.</title>
        <authorList>
            <person name="Ostevik K.L."/>
            <person name="Alabady M."/>
            <person name="Zhang M."/>
            <person name="Rausher M.D."/>
        </authorList>
    </citation>
    <scope>NUCLEOTIDE SEQUENCE [LARGE SCALE GENOMIC DNA]</scope>
    <source>
        <strain evidence="2">DNT005</strain>
        <tissue evidence="2">Whole leaf</tissue>
    </source>
</reference>
<keyword evidence="3" id="KW-1185">Reference proteome</keyword>
<proteinExistence type="predicted"/>
<evidence type="ECO:0000313" key="3">
    <source>
        <dbReference type="Proteomes" id="UP001291926"/>
    </source>
</evidence>
<feature type="region of interest" description="Disordered" evidence="1">
    <location>
        <begin position="258"/>
        <end position="333"/>
    </location>
</feature>
<feature type="region of interest" description="Disordered" evidence="1">
    <location>
        <begin position="81"/>
        <end position="117"/>
    </location>
</feature>
<sequence length="333" mass="36557">MYSRFFCRRCVFGRAVLFPCHSYPKGVPIFLLKFPVIMCRCPVEKSVEQFRFLFLLIYFFSGQGITTYEYIVAIRTQSEPPGPSVDGDQRSLPSSPTSSAATAVSAKSSVGKGAPQYKGAWCTPPRIFTNHQDEIVRHLEQGRLPSTIDPDSVQPDKGKRVPPVRISAWKLAKLDSNEAIKAGAKARASSSVLRPISTSRPHNHDHDYLSCTTINRKNSPTSTRQGYYETNASSREGSDTCGATNMKSSSGVYWDPEAGRFSSGSSRSDPEVMHTGPSNFFGGPVVKDTRSGRSLSTGAQRSSTSSYYQQQQGSRSQLPVFGPIDSQHKQCSS</sequence>
<dbReference type="EMBL" id="JAYDYQ010001087">
    <property type="protein sequence ID" value="KAK4489887.1"/>
    <property type="molecule type" value="Genomic_DNA"/>
</dbReference>
<dbReference type="Proteomes" id="UP001291926">
    <property type="component" value="Unassembled WGS sequence"/>
</dbReference>
<protein>
    <submittedName>
        <fullName evidence="2">Uncharacterized protein</fullName>
    </submittedName>
</protein>
<evidence type="ECO:0000313" key="2">
    <source>
        <dbReference type="EMBL" id="KAK4489887.1"/>
    </source>
</evidence>
<evidence type="ECO:0000256" key="1">
    <source>
        <dbReference type="SAM" id="MobiDB-lite"/>
    </source>
</evidence>
<comment type="caution">
    <text evidence="2">The sequence shown here is derived from an EMBL/GenBank/DDBJ whole genome shotgun (WGS) entry which is preliminary data.</text>
</comment>
<feature type="compositionally biased region" description="Low complexity" evidence="1">
    <location>
        <begin position="91"/>
        <end position="110"/>
    </location>
</feature>
<feature type="compositionally biased region" description="Low complexity" evidence="1">
    <location>
        <begin position="300"/>
        <end position="317"/>
    </location>
</feature>
<accession>A0ABR0DKY2</accession>